<dbReference type="HOGENOM" id="CLU_031409_1_0_1"/>
<dbReference type="PANTHER" id="PTHR22765">
    <property type="entry name" value="RING FINGER AND PROTEASE ASSOCIATED DOMAIN-CONTAINING"/>
    <property type="match status" value="1"/>
</dbReference>
<feature type="compositionally biased region" description="Low complexity" evidence="2">
    <location>
        <begin position="414"/>
        <end position="424"/>
    </location>
</feature>
<dbReference type="STRING" id="1182545.A0A072P2K4"/>
<evidence type="ECO:0000313" key="5">
    <source>
        <dbReference type="EMBL" id="KEF54314.1"/>
    </source>
</evidence>
<dbReference type="InterPro" id="IPR051826">
    <property type="entry name" value="E3_ubiquitin-ligase_domain"/>
</dbReference>
<dbReference type="FunFam" id="3.30.40.10:FF:000539">
    <property type="entry name" value="Ring finger domain protein"/>
    <property type="match status" value="1"/>
</dbReference>
<feature type="domain" description="RING-type" evidence="4">
    <location>
        <begin position="245"/>
        <end position="287"/>
    </location>
</feature>
<feature type="compositionally biased region" description="Basic and acidic residues" evidence="2">
    <location>
        <begin position="361"/>
        <end position="375"/>
    </location>
</feature>
<gene>
    <name evidence="5" type="ORF">A1O9_09480</name>
</gene>
<organism evidence="5 6">
    <name type="scientific">Exophiala aquamarina CBS 119918</name>
    <dbReference type="NCBI Taxonomy" id="1182545"/>
    <lineage>
        <taxon>Eukaryota</taxon>
        <taxon>Fungi</taxon>
        <taxon>Dikarya</taxon>
        <taxon>Ascomycota</taxon>
        <taxon>Pezizomycotina</taxon>
        <taxon>Eurotiomycetes</taxon>
        <taxon>Chaetothyriomycetidae</taxon>
        <taxon>Chaetothyriales</taxon>
        <taxon>Herpotrichiellaceae</taxon>
        <taxon>Exophiala</taxon>
    </lineage>
</organism>
<evidence type="ECO:0000313" key="6">
    <source>
        <dbReference type="Proteomes" id="UP000027920"/>
    </source>
</evidence>
<protein>
    <recommendedName>
        <fullName evidence="4">RING-type domain-containing protein</fullName>
    </recommendedName>
</protein>
<evidence type="ECO:0000259" key="4">
    <source>
        <dbReference type="PROSITE" id="PS50089"/>
    </source>
</evidence>
<feature type="compositionally biased region" description="Polar residues" evidence="2">
    <location>
        <begin position="307"/>
        <end position="320"/>
    </location>
</feature>
<dbReference type="InterPro" id="IPR001841">
    <property type="entry name" value="Znf_RING"/>
</dbReference>
<evidence type="ECO:0000256" key="3">
    <source>
        <dbReference type="SAM" id="Phobius"/>
    </source>
</evidence>
<dbReference type="RefSeq" id="XP_013256904.1">
    <property type="nucleotide sequence ID" value="XM_013401450.1"/>
</dbReference>
<proteinExistence type="predicted"/>
<dbReference type="SUPFAM" id="SSF57850">
    <property type="entry name" value="RING/U-box"/>
    <property type="match status" value="1"/>
</dbReference>
<feature type="region of interest" description="Disordered" evidence="2">
    <location>
        <begin position="118"/>
        <end position="227"/>
    </location>
</feature>
<reference evidence="5 6" key="1">
    <citation type="submission" date="2013-03" db="EMBL/GenBank/DDBJ databases">
        <title>The Genome Sequence of Exophiala aquamarina CBS 119918.</title>
        <authorList>
            <consortium name="The Broad Institute Genomics Platform"/>
            <person name="Cuomo C."/>
            <person name="de Hoog S."/>
            <person name="Gorbushina A."/>
            <person name="Walker B."/>
            <person name="Young S.K."/>
            <person name="Zeng Q."/>
            <person name="Gargeya S."/>
            <person name="Fitzgerald M."/>
            <person name="Haas B."/>
            <person name="Abouelleil A."/>
            <person name="Allen A.W."/>
            <person name="Alvarado L."/>
            <person name="Arachchi H.M."/>
            <person name="Berlin A.M."/>
            <person name="Chapman S.B."/>
            <person name="Gainer-Dewar J."/>
            <person name="Goldberg J."/>
            <person name="Griggs A."/>
            <person name="Gujja S."/>
            <person name="Hansen M."/>
            <person name="Howarth C."/>
            <person name="Imamovic A."/>
            <person name="Ireland A."/>
            <person name="Larimer J."/>
            <person name="McCowan C."/>
            <person name="Murphy C."/>
            <person name="Pearson M."/>
            <person name="Poon T.W."/>
            <person name="Priest M."/>
            <person name="Roberts A."/>
            <person name="Saif S."/>
            <person name="Shea T."/>
            <person name="Sisk P."/>
            <person name="Sykes S."/>
            <person name="Wortman J."/>
            <person name="Nusbaum C."/>
            <person name="Birren B."/>
        </authorList>
    </citation>
    <scope>NUCLEOTIDE SEQUENCE [LARGE SCALE GENOMIC DNA]</scope>
    <source>
        <strain evidence="5 6">CBS 119918</strain>
    </source>
</reference>
<feature type="region of interest" description="Disordered" evidence="2">
    <location>
        <begin position="67"/>
        <end position="92"/>
    </location>
</feature>
<dbReference type="VEuPathDB" id="FungiDB:A1O9_09480"/>
<dbReference type="Gene3D" id="3.30.40.10">
    <property type="entry name" value="Zinc/RING finger domain, C3HC4 (zinc finger)"/>
    <property type="match status" value="1"/>
</dbReference>
<feature type="region of interest" description="Disordered" evidence="2">
    <location>
        <begin position="361"/>
        <end position="437"/>
    </location>
</feature>
<dbReference type="AlphaFoldDB" id="A0A072P2K4"/>
<comment type="caution">
    <text evidence="5">The sequence shown here is derived from an EMBL/GenBank/DDBJ whole genome shotgun (WGS) entry which is preliminary data.</text>
</comment>
<dbReference type="PANTHER" id="PTHR22765:SF434">
    <property type="entry name" value="GB|AAD18119.1-RELATED"/>
    <property type="match status" value="1"/>
</dbReference>
<keyword evidence="1" id="KW-0862">Zinc</keyword>
<dbReference type="CDD" id="cd16473">
    <property type="entry name" value="RING-H2_RNF103"/>
    <property type="match status" value="1"/>
</dbReference>
<feature type="compositionally biased region" description="Polar residues" evidence="2">
    <location>
        <begin position="426"/>
        <end position="437"/>
    </location>
</feature>
<feature type="compositionally biased region" description="Polar residues" evidence="2">
    <location>
        <begin position="377"/>
        <end position="397"/>
    </location>
</feature>
<dbReference type="SMART" id="SM00184">
    <property type="entry name" value="RING"/>
    <property type="match status" value="1"/>
</dbReference>
<dbReference type="InterPro" id="IPR013083">
    <property type="entry name" value="Znf_RING/FYVE/PHD"/>
</dbReference>
<dbReference type="OrthoDB" id="8062037at2759"/>
<keyword evidence="1" id="KW-0863">Zinc-finger</keyword>
<keyword evidence="6" id="KW-1185">Reference proteome</keyword>
<name>A0A072P2K4_9EURO</name>
<keyword evidence="3" id="KW-0812">Transmembrane</keyword>
<dbReference type="GO" id="GO:0005737">
    <property type="term" value="C:cytoplasm"/>
    <property type="evidence" value="ECO:0007669"/>
    <property type="project" value="TreeGrafter"/>
</dbReference>
<sequence length="437" mass="47578">MSATTTSLISTTSATPAPTATNSGNSGNGPSSPLLFFVALGFGVVFTNLWIIVGVKYCFRYNQRNRQRMNGEDPDGVDLGAMPRQHRRRREKKLMTMEEVNEKFPLTKYKSWRASRADEGLPTAGGINTASRPPSRPASVHEQDPSSKDLNDTTEAREPAQTQGASTENEKSTQPEHVTPEVVGSKTAPDSRPDTPSRPKSTQSTMVPDSPVVHKVTTNDEDDDDDDHIQTAVPAEQLPDPGDACAICIDTLDDDDDVRGLECGHAFHASCVDPWLTSRRACCPLCKADYYVPKPRPEGPNGEGLSRSATNPDLPQPPQTTYSIMAGARQGRRPAMYIPGRFMSIVYHDRDRHGFPVVVRAERAGQGERQRERDLSAATTANGDAPETQPQTSTWRSRLTGLRLPGRARPPPTTGTQPTSTGTPEVQPTPSQLEAGR</sequence>
<feature type="compositionally biased region" description="Basic and acidic residues" evidence="2">
    <location>
        <begin position="139"/>
        <end position="158"/>
    </location>
</feature>
<feature type="region of interest" description="Disordered" evidence="2">
    <location>
        <begin position="1"/>
        <end position="28"/>
    </location>
</feature>
<dbReference type="GO" id="GO:0008270">
    <property type="term" value="F:zinc ion binding"/>
    <property type="evidence" value="ECO:0007669"/>
    <property type="project" value="UniProtKB-KW"/>
</dbReference>
<keyword evidence="1" id="KW-0479">Metal-binding</keyword>
<dbReference type="GeneID" id="25284389"/>
<feature type="compositionally biased region" description="Low complexity" evidence="2">
    <location>
        <begin position="398"/>
        <end position="407"/>
    </location>
</feature>
<feature type="region of interest" description="Disordered" evidence="2">
    <location>
        <begin position="293"/>
        <end position="320"/>
    </location>
</feature>
<dbReference type="EMBL" id="AMGV01000010">
    <property type="protein sequence ID" value="KEF54314.1"/>
    <property type="molecule type" value="Genomic_DNA"/>
</dbReference>
<feature type="compositionally biased region" description="Polar residues" evidence="2">
    <location>
        <begin position="198"/>
        <end position="207"/>
    </location>
</feature>
<keyword evidence="3" id="KW-0472">Membrane</keyword>
<evidence type="ECO:0000256" key="2">
    <source>
        <dbReference type="SAM" id="MobiDB-lite"/>
    </source>
</evidence>
<evidence type="ECO:0000256" key="1">
    <source>
        <dbReference type="PROSITE-ProRule" id="PRU00175"/>
    </source>
</evidence>
<dbReference type="PROSITE" id="PS50089">
    <property type="entry name" value="ZF_RING_2"/>
    <property type="match status" value="1"/>
</dbReference>
<dbReference type="GO" id="GO:0006511">
    <property type="term" value="P:ubiquitin-dependent protein catabolic process"/>
    <property type="evidence" value="ECO:0007669"/>
    <property type="project" value="TreeGrafter"/>
</dbReference>
<accession>A0A072P2K4</accession>
<dbReference type="Pfam" id="PF13639">
    <property type="entry name" value="zf-RING_2"/>
    <property type="match status" value="1"/>
</dbReference>
<dbReference type="Proteomes" id="UP000027920">
    <property type="component" value="Unassembled WGS sequence"/>
</dbReference>
<keyword evidence="3" id="KW-1133">Transmembrane helix</keyword>
<feature type="transmembrane region" description="Helical" evidence="3">
    <location>
        <begin position="34"/>
        <end position="59"/>
    </location>
</feature>
<dbReference type="GO" id="GO:0061630">
    <property type="term" value="F:ubiquitin protein ligase activity"/>
    <property type="evidence" value="ECO:0007669"/>
    <property type="project" value="TreeGrafter"/>
</dbReference>